<accession>A0ABV0JR16</accession>
<keyword evidence="5" id="KW-0732">Signal</keyword>
<dbReference type="InterPro" id="IPR051544">
    <property type="entry name" value="TPS_OM_transporter"/>
</dbReference>
<reference evidence="8 9" key="1">
    <citation type="submission" date="2022-04" db="EMBL/GenBank/DDBJ databases">
        <title>Positive selection, recombination, and allopatry shape intraspecific diversity of widespread and dominant cyanobacteria.</title>
        <authorList>
            <person name="Wei J."/>
            <person name="Shu W."/>
            <person name="Hu C."/>
        </authorList>
    </citation>
    <scope>NUCLEOTIDE SEQUENCE [LARGE SCALE GENOMIC DNA]</scope>
    <source>
        <strain evidence="8 9">GB2-A5</strain>
    </source>
</reference>
<evidence type="ECO:0000313" key="8">
    <source>
        <dbReference type="EMBL" id="MEP0865539.1"/>
    </source>
</evidence>
<comment type="caution">
    <text evidence="8">The sequence shown here is derived from an EMBL/GenBank/DDBJ whole genome shotgun (WGS) entry which is preliminary data.</text>
</comment>
<keyword evidence="1" id="KW-0472">Membrane</keyword>
<evidence type="ECO:0000256" key="5">
    <source>
        <dbReference type="SAM" id="SignalP"/>
    </source>
</evidence>
<keyword evidence="2" id="KW-0812">Transmembrane</keyword>
<keyword evidence="9" id="KW-1185">Reference proteome</keyword>
<evidence type="ECO:0000259" key="6">
    <source>
        <dbReference type="Pfam" id="PF03865"/>
    </source>
</evidence>
<feature type="compositionally biased region" description="Pro residues" evidence="4">
    <location>
        <begin position="114"/>
        <end position="140"/>
    </location>
</feature>
<keyword evidence="1" id="KW-1134">Transmembrane beta strand</keyword>
<sequence length="642" mass="70844">MQSRFKVFWCGVLIEDAIALSVCVSTLLGCVATSSANAATIEAPVLDGLNLQSEWETMQTIPSAEMDKDQDPDSLLIPDSSLEGSQQRLVQAPQIPPSIQLPPQPDPNRDRFPQPVPTPEPLPQESPPPVLTPTPTPTPTTAPSSDSLQVNKIQVIGSTIFDQDELNPITQKFEGRVVTLEELRNVADAITQLYLNQGYITSRAILVDQAVSDGFVQIRVIEGTLEEIRVEGTRRLNPNYIRSRVRLGAGRPLNTGQLEDQLRLLRIDPLFKNIEASLRAGSGVGQSILVVRVTEANPLEASLGVDNYSPPSVGSERLGVNLRYRNVTGLGDEIAGSYYHTTTSGADIFDFSYRIPLNAMNGTLQLRAAPNRNKVTQRPFDVFDIRGETEVYEISYRQPLIRSPREEFALSLGFTYQDGQTFTFAGPTPFGFGPDENGVSRTSVVKFGQDYLRRDVRGAWALRSLFSLGTGLFDATVNEDPVPDGRFLSWLGQIQRVQVLNNDNFLILQADVQLSTSGLLPSQQFVIGGGQSLRGYRQNVRAADNGVRFSIEDRITVQRDEAGAATMQVAPFIDLGWVWNVDDNPNPLPDERFLAGVGLGLIWQPIPKLNIRLDYGIPLVNIDDRGENAQDQGFYFSVNYQL</sequence>
<organism evidence="8 9">
    <name type="scientific">Funiculus sociatus GB2-A5</name>
    <dbReference type="NCBI Taxonomy" id="2933946"/>
    <lineage>
        <taxon>Bacteria</taxon>
        <taxon>Bacillati</taxon>
        <taxon>Cyanobacteriota</taxon>
        <taxon>Cyanophyceae</taxon>
        <taxon>Coleofasciculales</taxon>
        <taxon>Coleofasciculaceae</taxon>
        <taxon>Funiculus</taxon>
    </lineage>
</organism>
<dbReference type="Gene3D" id="2.40.160.50">
    <property type="entry name" value="membrane protein fhac: a member of the omp85/tpsb transporter family"/>
    <property type="match status" value="1"/>
</dbReference>
<feature type="region of interest" description="Disordered" evidence="4">
    <location>
        <begin position="85"/>
        <end position="148"/>
    </location>
</feature>
<feature type="chain" id="PRO_5046435408" evidence="5">
    <location>
        <begin position="39"/>
        <end position="642"/>
    </location>
</feature>
<dbReference type="Gene3D" id="3.10.20.310">
    <property type="entry name" value="membrane protein fhac"/>
    <property type="match status" value="1"/>
</dbReference>
<dbReference type="PANTHER" id="PTHR34597:SF1">
    <property type="entry name" value="HEME_HEMOPEXIN TRANSPORTER PROTEIN HUXB"/>
    <property type="match status" value="1"/>
</dbReference>
<feature type="domain" description="Haemolysin activator HlyB C-terminal" evidence="6">
    <location>
        <begin position="285"/>
        <end position="601"/>
    </location>
</feature>
<evidence type="ECO:0000256" key="1">
    <source>
        <dbReference type="ARBA" id="ARBA00022452"/>
    </source>
</evidence>
<dbReference type="InterPro" id="IPR005565">
    <property type="entry name" value="Hemolysn_activator_HlyB_C"/>
</dbReference>
<keyword evidence="3" id="KW-0998">Cell outer membrane</keyword>
<feature type="domain" description="Polypeptide-transport-associated ShlB-type" evidence="7">
    <location>
        <begin position="149"/>
        <end position="223"/>
    </location>
</feature>
<dbReference type="EMBL" id="JAMPKK010000028">
    <property type="protein sequence ID" value="MEP0865539.1"/>
    <property type="molecule type" value="Genomic_DNA"/>
</dbReference>
<feature type="signal peptide" evidence="5">
    <location>
        <begin position="1"/>
        <end position="38"/>
    </location>
</feature>
<protein>
    <submittedName>
        <fullName evidence="8">ShlB/FhaC/HecB family hemolysin secretion/activation protein</fullName>
    </submittedName>
</protein>
<dbReference type="Pfam" id="PF08479">
    <property type="entry name" value="POTRA_2"/>
    <property type="match status" value="1"/>
</dbReference>
<evidence type="ECO:0000313" key="9">
    <source>
        <dbReference type="Proteomes" id="UP001442494"/>
    </source>
</evidence>
<dbReference type="RefSeq" id="WP_242019335.1">
    <property type="nucleotide sequence ID" value="NZ_JAMPKK010000028.1"/>
</dbReference>
<dbReference type="Proteomes" id="UP001442494">
    <property type="component" value="Unassembled WGS sequence"/>
</dbReference>
<evidence type="ECO:0000259" key="7">
    <source>
        <dbReference type="Pfam" id="PF08479"/>
    </source>
</evidence>
<name>A0ABV0JR16_9CYAN</name>
<proteinExistence type="predicted"/>
<feature type="compositionally biased region" description="Pro residues" evidence="4">
    <location>
        <begin position="94"/>
        <end position="106"/>
    </location>
</feature>
<gene>
    <name evidence="8" type="ORF">NDI37_13790</name>
</gene>
<evidence type="ECO:0000256" key="4">
    <source>
        <dbReference type="SAM" id="MobiDB-lite"/>
    </source>
</evidence>
<dbReference type="InterPro" id="IPR013686">
    <property type="entry name" value="Polypept-transport_assoc_ShlB"/>
</dbReference>
<dbReference type="Pfam" id="PF03865">
    <property type="entry name" value="ShlB"/>
    <property type="match status" value="1"/>
</dbReference>
<evidence type="ECO:0000256" key="2">
    <source>
        <dbReference type="ARBA" id="ARBA00022692"/>
    </source>
</evidence>
<dbReference type="PANTHER" id="PTHR34597">
    <property type="entry name" value="SLR1661 PROTEIN"/>
    <property type="match status" value="1"/>
</dbReference>
<evidence type="ECO:0000256" key="3">
    <source>
        <dbReference type="ARBA" id="ARBA00023237"/>
    </source>
</evidence>
<dbReference type="PROSITE" id="PS51257">
    <property type="entry name" value="PROKAR_LIPOPROTEIN"/>
    <property type="match status" value="1"/>
</dbReference>